<accession>A0A542DUF5</accession>
<dbReference type="Proteomes" id="UP000316298">
    <property type="component" value="Unassembled WGS sequence"/>
</dbReference>
<proteinExistence type="predicted"/>
<feature type="compositionally biased region" description="Low complexity" evidence="1">
    <location>
        <begin position="66"/>
        <end position="81"/>
    </location>
</feature>
<sequence length="223" mass="23065">MDFGLEAGLGSPAAAGRATHPPPAQRRTCRLLPAICGLPPAHGRPVVRPHAERKRAGRWAGRDTRGPPGAAATPSTPPRTALPVLDVELTSVCLTTSNGRRHGRGQSKTPVPGERHARQFELQEIGVVGLLQVGQRGSRPNGAATADPATAPGRAATVGRSPCPSGRCRSSCVPSSSAPFLPRPAGMPGEVRTSRVCAVVRSRVGGPVDDAERRDSGMAVGWG</sequence>
<dbReference type="AlphaFoldDB" id="A0A542DUF5"/>
<organism evidence="2 3">
    <name type="scientific">Kribbella jejuensis</name>
    <dbReference type="NCBI Taxonomy" id="236068"/>
    <lineage>
        <taxon>Bacteria</taxon>
        <taxon>Bacillati</taxon>
        <taxon>Actinomycetota</taxon>
        <taxon>Actinomycetes</taxon>
        <taxon>Propionibacteriales</taxon>
        <taxon>Kribbellaceae</taxon>
        <taxon>Kribbella</taxon>
    </lineage>
</organism>
<feature type="region of interest" description="Disordered" evidence="1">
    <location>
        <begin position="1"/>
        <end position="25"/>
    </location>
</feature>
<gene>
    <name evidence="2" type="ORF">FB475_6394</name>
</gene>
<feature type="region of interest" description="Disordered" evidence="1">
    <location>
        <begin position="40"/>
        <end position="81"/>
    </location>
</feature>
<evidence type="ECO:0000256" key="1">
    <source>
        <dbReference type="SAM" id="MobiDB-lite"/>
    </source>
</evidence>
<feature type="compositionally biased region" description="Basic residues" evidence="1">
    <location>
        <begin position="45"/>
        <end position="57"/>
    </location>
</feature>
<feature type="compositionally biased region" description="Low complexity" evidence="1">
    <location>
        <begin position="142"/>
        <end position="166"/>
    </location>
</feature>
<comment type="caution">
    <text evidence="2">The sequence shown here is derived from an EMBL/GenBank/DDBJ whole genome shotgun (WGS) entry which is preliminary data.</text>
</comment>
<reference evidence="2 3" key="1">
    <citation type="submission" date="2019-06" db="EMBL/GenBank/DDBJ databases">
        <title>Sequencing the genomes of 1000 actinobacteria strains.</title>
        <authorList>
            <person name="Klenk H.-P."/>
        </authorList>
    </citation>
    <scope>NUCLEOTIDE SEQUENCE [LARGE SCALE GENOMIC DNA]</scope>
    <source>
        <strain evidence="2 3">DSM 17305</strain>
    </source>
</reference>
<evidence type="ECO:0000313" key="3">
    <source>
        <dbReference type="Proteomes" id="UP000316298"/>
    </source>
</evidence>
<name>A0A542DUF5_9ACTN</name>
<feature type="region of interest" description="Disordered" evidence="1">
    <location>
        <begin position="136"/>
        <end position="166"/>
    </location>
</feature>
<evidence type="ECO:0000313" key="2">
    <source>
        <dbReference type="EMBL" id="TQJ06727.1"/>
    </source>
</evidence>
<dbReference type="EMBL" id="VFMM01000003">
    <property type="protein sequence ID" value="TQJ06727.1"/>
    <property type="molecule type" value="Genomic_DNA"/>
</dbReference>
<keyword evidence="3" id="KW-1185">Reference proteome</keyword>
<protein>
    <submittedName>
        <fullName evidence="2">Uncharacterized protein</fullName>
    </submittedName>
</protein>